<organism evidence="2 3">
    <name type="scientific">Bradyrhizobium symbiodeficiens</name>
    <dbReference type="NCBI Taxonomy" id="1404367"/>
    <lineage>
        <taxon>Bacteria</taxon>
        <taxon>Pseudomonadati</taxon>
        <taxon>Pseudomonadota</taxon>
        <taxon>Alphaproteobacteria</taxon>
        <taxon>Hyphomicrobiales</taxon>
        <taxon>Nitrobacteraceae</taxon>
        <taxon>Bradyrhizobium</taxon>
    </lineage>
</organism>
<sequence>MTLYKWSQTASADATADSTINWAEGQSPASVNDSARAMMAAIAKYRDDVAGAIVSSGTSTAYAVNTYQVFQSLSQLDGQVIAFTPHTTNGATVTINVDSLGAKPLRSAPGGELPAGVLIQGTPYAAHYNNADAAFYLAGFFNNPYNVPIGSCIDFFGAMAPNSSFVLAYGQAVSRTAYPTLFSIFGVTYGSGDGSTTFNIPDCRGRIVAGRDDMGGATASRLSSSYFGGAATSLGATGGAESHPLTVSQHATLTSSGTITVYPNGDNTKIVPVGDGGFTLTNAQPGSAVRYVNQSGGTAVSNATFFSGSNSLSTSGTGGSTGAAHNNVQPTIIANKLIRVI</sequence>
<dbReference type="InterPro" id="IPR011083">
    <property type="entry name" value="Phage_tail_collar_dom"/>
</dbReference>
<dbReference type="Pfam" id="PF07484">
    <property type="entry name" value="Collar"/>
    <property type="match status" value="1"/>
</dbReference>
<dbReference type="AlphaFoldDB" id="A0A6G9A7U6"/>
<dbReference type="RefSeq" id="WP_166468635.1">
    <property type="nucleotide sequence ID" value="NZ_CP050066.2"/>
</dbReference>
<name>A0A6G9A7U6_9BRAD</name>
<gene>
    <name evidence="2" type="ORF">HAV00_20810</name>
</gene>
<proteinExistence type="predicted"/>
<evidence type="ECO:0000313" key="2">
    <source>
        <dbReference type="EMBL" id="QIP08547.1"/>
    </source>
</evidence>
<reference evidence="2 3" key="1">
    <citation type="journal article" date="2020" name="Int. J. Syst. Evol. Microbiol.">
        <title>Description and complete genome sequences of Bradyrhizobium symbiodeficiens sp. nov., a non-symbiotic bacterium associated with legumes native to Canada.</title>
        <authorList>
            <person name="Bromfield E.S.P."/>
            <person name="Cloutier S."/>
            <person name="Nguyen H.D.T."/>
        </authorList>
    </citation>
    <scope>NUCLEOTIDE SEQUENCE [LARGE SCALE GENOMIC DNA]</scope>
    <source>
        <strain evidence="2 3">101S1MB</strain>
    </source>
</reference>
<protein>
    <submittedName>
        <fullName evidence="2">Phage tail protein</fullName>
    </submittedName>
</protein>
<dbReference type="EMBL" id="CP050066">
    <property type="protein sequence ID" value="QIP08547.1"/>
    <property type="molecule type" value="Genomic_DNA"/>
</dbReference>
<evidence type="ECO:0000313" key="3">
    <source>
        <dbReference type="Proteomes" id="UP000500895"/>
    </source>
</evidence>
<dbReference type="SUPFAM" id="SSF88874">
    <property type="entry name" value="Receptor-binding domain of short tail fibre protein gp12"/>
    <property type="match status" value="1"/>
</dbReference>
<feature type="domain" description="Phage tail collar" evidence="1">
    <location>
        <begin position="152"/>
        <end position="207"/>
    </location>
</feature>
<accession>A0A6G9A7U6</accession>
<dbReference type="Proteomes" id="UP000500895">
    <property type="component" value="Chromosome"/>
</dbReference>
<dbReference type="Gene3D" id="3.90.1340.10">
    <property type="entry name" value="Phage tail collar domain"/>
    <property type="match status" value="1"/>
</dbReference>
<evidence type="ECO:0000259" key="1">
    <source>
        <dbReference type="Pfam" id="PF07484"/>
    </source>
</evidence>
<dbReference type="InterPro" id="IPR037053">
    <property type="entry name" value="Phage_tail_collar_dom_sf"/>
</dbReference>